<accession>A0A4Y7L4B6</accession>
<dbReference type="EMBL" id="CM010724">
    <property type="protein sequence ID" value="RZC80026.1"/>
    <property type="molecule type" value="Genomic_DNA"/>
</dbReference>
<proteinExistence type="predicted"/>
<dbReference type="InterPro" id="IPR056735">
    <property type="entry name" value="SUS_N"/>
</dbReference>
<keyword evidence="3" id="KW-1185">Reference proteome</keyword>
<sequence>MKTLSRILLGFRPLCCRRKSSLQHCSGYKTQQKANRWCNWRSFTICAGSYHLPPWVALAARPRLGVWHYIHGNVDAMATEVLTASEYVQFRKELVNRRANGTSCLSWTLCRSMLNLLVPHYQNPLAMV</sequence>
<evidence type="ECO:0000313" key="3">
    <source>
        <dbReference type="Proteomes" id="UP000316621"/>
    </source>
</evidence>
<dbReference type="Proteomes" id="UP000316621">
    <property type="component" value="Chromosome 10"/>
</dbReference>
<dbReference type="STRING" id="3469.A0A4Y7L4B6"/>
<gene>
    <name evidence="2" type="ORF">C5167_042602</name>
</gene>
<organism evidence="2 3">
    <name type="scientific">Papaver somniferum</name>
    <name type="common">Opium poppy</name>
    <dbReference type="NCBI Taxonomy" id="3469"/>
    <lineage>
        <taxon>Eukaryota</taxon>
        <taxon>Viridiplantae</taxon>
        <taxon>Streptophyta</taxon>
        <taxon>Embryophyta</taxon>
        <taxon>Tracheophyta</taxon>
        <taxon>Spermatophyta</taxon>
        <taxon>Magnoliopsida</taxon>
        <taxon>Ranunculales</taxon>
        <taxon>Papaveraceae</taxon>
        <taxon>Papaveroideae</taxon>
        <taxon>Papaver</taxon>
    </lineage>
</organism>
<dbReference type="Gramene" id="RZC80026">
    <property type="protein sequence ID" value="RZC80026"/>
    <property type="gene ID" value="C5167_042602"/>
</dbReference>
<evidence type="ECO:0000259" key="1">
    <source>
        <dbReference type="Pfam" id="PF24861"/>
    </source>
</evidence>
<dbReference type="OrthoDB" id="1721603at2759"/>
<protein>
    <recommendedName>
        <fullName evidence="1">Sucrose synthase N-terminal domain-containing protein</fullName>
    </recommendedName>
</protein>
<name>A0A4Y7L4B6_PAPSO</name>
<reference evidence="2 3" key="1">
    <citation type="journal article" date="2018" name="Science">
        <title>The opium poppy genome and morphinan production.</title>
        <authorList>
            <person name="Guo L."/>
            <person name="Winzer T."/>
            <person name="Yang X."/>
            <person name="Li Y."/>
            <person name="Ning Z."/>
            <person name="He Z."/>
            <person name="Teodor R."/>
            <person name="Lu Y."/>
            <person name="Bowser T.A."/>
            <person name="Graham I.A."/>
            <person name="Ye K."/>
        </authorList>
    </citation>
    <scope>NUCLEOTIDE SEQUENCE [LARGE SCALE GENOMIC DNA]</scope>
    <source>
        <strain evidence="3">cv. HN1</strain>
        <tissue evidence="2">Leaves</tissue>
    </source>
</reference>
<feature type="domain" description="Sucrose synthase N-terminal" evidence="1">
    <location>
        <begin position="51"/>
        <end position="91"/>
    </location>
</feature>
<dbReference type="Gene3D" id="3.10.450.330">
    <property type="match status" value="1"/>
</dbReference>
<evidence type="ECO:0000313" key="2">
    <source>
        <dbReference type="EMBL" id="RZC80026.1"/>
    </source>
</evidence>
<dbReference type="AlphaFoldDB" id="A0A4Y7L4B6"/>
<dbReference type="Pfam" id="PF24861">
    <property type="entry name" value="SUS_N"/>
    <property type="match status" value="1"/>
</dbReference>